<dbReference type="eggNOG" id="KOG2177">
    <property type="taxonomic scope" value="Eukaryota"/>
</dbReference>
<dbReference type="SMART" id="SM00184">
    <property type="entry name" value="RING"/>
    <property type="match status" value="1"/>
</dbReference>
<evidence type="ECO:0000256" key="5">
    <source>
        <dbReference type="SAM" id="Coils"/>
    </source>
</evidence>
<feature type="domain" description="RING-type" evidence="6">
    <location>
        <begin position="15"/>
        <end position="63"/>
    </location>
</feature>
<dbReference type="InParanoid" id="H2ZRN1"/>
<dbReference type="SMART" id="SM00336">
    <property type="entry name" value="BBOX"/>
    <property type="match status" value="1"/>
</dbReference>
<dbReference type="PANTHER" id="PTHR25465:SF14">
    <property type="entry name" value="E3 UBIQUITIN-PROTEIN LIGASE TRIM65"/>
    <property type="match status" value="1"/>
</dbReference>
<dbReference type="Bgee" id="ENSLACG00000000046">
    <property type="expression patterns" value="Expressed in post-anal tail muscle and 5 other cell types or tissues"/>
</dbReference>
<dbReference type="PROSITE" id="PS00518">
    <property type="entry name" value="ZF_RING_1"/>
    <property type="match status" value="1"/>
</dbReference>
<dbReference type="HOGENOM" id="CLU_013137_0_2_1"/>
<dbReference type="InterPro" id="IPR000315">
    <property type="entry name" value="Znf_B-box"/>
</dbReference>
<dbReference type="FunCoup" id="H2ZRN1">
    <property type="interactions" value="1315"/>
</dbReference>
<evidence type="ECO:0000256" key="1">
    <source>
        <dbReference type="ARBA" id="ARBA00022723"/>
    </source>
</evidence>
<keyword evidence="2 4" id="KW-0863">Zinc-finger</keyword>
<name>H2ZRN1_LATCH</name>
<evidence type="ECO:0000259" key="6">
    <source>
        <dbReference type="PROSITE" id="PS50089"/>
    </source>
</evidence>
<dbReference type="SUPFAM" id="SSF57850">
    <property type="entry name" value="RING/U-box"/>
    <property type="match status" value="1"/>
</dbReference>
<dbReference type="Ensembl" id="ENSLACT00000000053.1">
    <property type="protein sequence ID" value="ENSLACP00000000052.1"/>
    <property type="gene ID" value="ENSLACG00000000046.1"/>
</dbReference>
<dbReference type="PROSITE" id="PS50089">
    <property type="entry name" value="ZF_RING_2"/>
    <property type="match status" value="1"/>
</dbReference>
<keyword evidence="8" id="KW-1185">Reference proteome</keyword>
<dbReference type="Pfam" id="PF15227">
    <property type="entry name" value="zf-C3HC4_4"/>
    <property type="match status" value="1"/>
</dbReference>
<keyword evidence="1" id="KW-0479">Metal-binding</keyword>
<proteinExistence type="predicted"/>
<dbReference type="Pfam" id="PF25600">
    <property type="entry name" value="TRIM_CC"/>
    <property type="match status" value="1"/>
</dbReference>
<dbReference type="SUPFAM" id="SSF57845">
    <property type="entry name" value="B-box zinc-binding domain"/>
    <property type="match status" value="1"/>
</dbReference>
<accession>H2ZRN1</accession>
<protein>
    <recommendedName>
        <fullName evidence="6">RING-type domain-containing protein</fullName>
    </recommendedName>
</protein>
<dbReference type="InterPro" id="IPR058030">
    <property type="entry name" value="TRIM8/14/16/25/29/45/65_CC"/>
</dbReference>
<keyword evidence="3" id="KW-0862">Zinc</keyword>
<evidence type="ECO:0000313" key="8">
    <source>
        <dbReference type="Proteomes" id="UP000008672"/>
    </source>
</evidence>
<reference evidence="7" key="2">
    <citation type="submission" date="2025-08" db="UniProtKB">
        <authorList>
            <consortium name="Ensembl"/>
        </authorList>
    </citation>
    <scope>IDENTIFICATION</scope>
</reference>
<dbReference type="Gene3D" id="3.30.160.60">
    <property type="entry name" value="Classic Zinc Finger"/>
    <property type="match status" value="1"/>
</dbReference>
<evidence type="ECO:0000256" key="4">
    <source>
        <dbReference type="PROSITE-ProRule" id="PRU00175"/>
    </source>
</evidence>
<dbReference type="EMBL" id="AFYH01230674">
    <property type="status" value="NOT_ANNOTATED_CDS"/>
    <property type="molecule type" value="Genomic_DNA"/>
</dbReference>
<organism evidence="7 8">
    <name type="scientific">Latimeria chalumnae</name>
    <name type="common">Coelacanth</name>
    <dbReference type="NCBI Taxonomy" id="7897"/>
    <lineage>
        <taxon>Eukaryota</taxon>
        <taxon>Metazoa</taxon>
        <taxon>Chordata</taxon>
        <taxon>Craniata</taxon>
        <taxon>Vertebrata</taxon>
        <taxon>Euteleostomi</taxon>
        <taxon>Coelacanthiformes</taxon>
        <taxon>Coelacanthidae</taxon>
        <taxon>Latimeria</taxon>
    </lineage>
</organism>
<keyword evidence="5" id="KW-0175">Coiled coil</keyword>
<dbReference type="EMBL" id="AFYH01230673">
    <property type="status" value="NOT_ANNOTATED_CDS"/>
    <property type="molecule type" value="Genomic_DNA"/>
</dbReference>
<dbReference type="InterPro" id="IPR051051">
    <property type="entry name" value="E3_ubiq-ligase_TRIM/RNF"/>
</dbReference>
<dbReference type="GeneTree" id="ENSGT00940000162951"/>
<dbReference type="InterPro" id="IPR001841">
    <property type="entry name" value="Znf_RING"/>
</dbReference>
<dbReference type="Gene3D" id="3.30.40.10">
    <property type="entry name" value="Zinc/RING finger domain, C3HC4 (zinc finger)"/>
    <property type="match status" value="1"/>
</dbReference>
<evidence type="ECO:0000256" key="2">
    <source>
        <dbReference type="ARBA" id="ARBA00022771"/>
    </source>
</evidence>
<dbReference type="CDD" id="cd19835">
    <property type="entry name" value="Bbox2_TRIM65_C-IV"/>
    <property type="match status" value="1"/>
</dbReference>
<evidence type="ECO:0000313" key="7">
    <source>
        <dbReference type="Ensembl" id="ENSLACP00000000052.1"/>
    </source>
</evidence>
<dbReference type="STRING" id="7897.ENSLACP00000000052"/>
<dbReference type="PANTHER" id="PTHR25465">
    <property type="entry name" value="B-BOX DOMAIN CONTAINING"/>
    <property type="match status" value="1"/>
</dbReference>
<gene>
    <name evidence="7" type="primary">LOC102351730</name>
</gene>
<dbReference type="Proteomes" id="UP000008672">
    <property type="component" value="Unassembled WGS sequence"/>
</dbReference>
<dbReference type="AlphaFoldDB" id="H2ZRN1"/>
<dbReference type="InterPro" id="IPR013083">
    <property type="entry name" value="Znf_RING/FYVE/PHD"/>
</dbReference>
<feature type="coiled-coil region" evidence="5">
    <location>
        <begin position="214"/>
        <end position="248"/>
    </location>
</feature>
<reference evidence="8" key="1">
    <citation type="submission" date="2011-08" db="EMBL/GenBank/DDBJ databases">
        <title>The draft genome of Latimeria chalumnae.</title>
        <authorList>
            <person name="Di Palma F."/>
            <person name="Alfoldi J."/>
            <person name="Johnson J."/>
            <person name="Berlin A."/>
            <person name="Gnerre S."/>
            <person name="Jaffe D."/>
            <person name="MacCallum I."/>
            <person name="Young S."/>
            <person name="Walker B.J."/>
            <person name="Lander E."/>
            <person name="Lindblad-Toh K."/>
        </authorList>
    </citation>
    <scope>NUCLEOTIDE SEQUENCE [LARGE SCALE GENOMIC DNA]</scope>
    <source>
        <strain evidence="8">Wild caught</strain>
    </source>
</reference>
<dbReference type="OMA" id="FICTSSH"/>
<dbReference type="GO" id="GO:0008270">
    <property type="term" value="F:zinc ion binding"/>
    <property type="evidence" value="ECO:0007669"/>
    <property type="project" value="UniProtKB-KW"/>
</dbReference>
<sequence>VEQKFPENMDEKLTCVICFELFKSPVTIQCGHSFCMGCLSEHWDTQKRGNKNAPGSVDCPICKEEFVQCPELRKNVTLSEIAEDRRFAVSHSATVREPDPIKGKKCHQHGWALQLYCRTEKKCICCICTTKECKNHNRVLLDEEKKIAESNLTENIAETTKQIEVTEKEIEKLLEQVDSIKVSAGRIKDGILNKFAQLTKATEKSKQEVIEFIESEERNALTQAEGNKKQLQQRHDVLKGNKLQMENLLKSTDDIEVLQEWPLLNMPYRNETLPSVNFQMDSKLSEITRVLSEVSRLVLEDLLPASLTVDCSNTKTQELTTPKMCTTTEKECSLPDSYIREAYLQCKWHTSRF</sequence>
<dbReference type="InterPro" id="IPR017907">
    <property type="entry name" value="Znf_RING_CS"/>
</dbReference>
<evidence type="ECO:0000256" key="3">
    <source>
        <dbReference type="ARBA" id="ARBA00022833"/>
    </source>
</evidence>
<feature type="coiled-coil region" evidence="5">
    <location>
        <begin position="149"/>
        <end position="183"/>
    </location>
</feature>
<reference evidence="7" key="3">
    <citation type="submission" date="2025-09" db="UniProtKB">
        <authorList>
            <consortium name="Ensembl"/>
        </authorList>
    </citation>
    <scope>IDENTIFICATION</scope>
</reference>